<proteinExistence type="predicted"/>
<dbReference type="NCBIfam" id="TIGR02937">
    <property type="entry name" value="sigma70-ECF"/>
    <property type="match status" value="1"/>
</dbReference>
<protein>
    <submittedName>
        <fullName evidence="2">RNA polymerase sigma factor (TIGR02999 family)</fullName>
    </submittedName>
</protein>
<dbReference type="AlphaFoldDB" id="A0AAW8GJA3"/>
<dbReference type="Pfam" id="PF07638">
    <property type="entry name" value="Sigma70_ECF"/>
    <property type="match status" value="1"/>
</dbReference>
<dbReference type="NCBIfam" id="TIGR02999">
    <property type="entry name" value="Sig-70_X6"/>
    <property type="match status" value="1"/>
</dbReference>
<evidence type="ECO:0000259" key="1">
    <source>
        <dbReference type="Pfam" id="PF07638"/>
    </source>
</evidence>
<dbReference type="Gene3D" id="1.10.10.10">
    <property type="entry name" value="Winged helix-like DNA-binding domain superfamily/Winged helix DNA-binding domain"/>
    <property type="match status" value="1"/>
</dbReference>
<dbReference type="Proteomes" id="UP001234354">
    <property type="component" value="Unassembled WGS sequence"/>
</dbReference>
<dbReference type="InterPro" id="IPR053812">
    <property type="entry name" value="HTH_Sigma70_ECF-like"/>
</dbReference>
<evidence type="ECO:0000313" key="2">
    <source>
        <dbReference type="EMBL" id="MDQ1121066.1"/>
    </source>
</evidence>
<dbReference type="InterPro" id="IPR014284">
    <property type="entry name" value="RNA_pol_sigma-70_dom"/>
</dbReference>
<name>A0AAW8GJA3_9GAMM</name>
<dbReference type="SUPFAM" id="SSF88659">
    <property type="entry name" value="Sigma3 and sigma4 domains of RNA polymerase sigma factors"/>
    <property type="match status" value="1"/>
</dbReference>
<organism evidence="2 3">
    <name type="scientific">Pseudoxanthomonas winnipegensis</name>
    <dbReference type="NCBI Taxonomy" id="2480810"/>
    <lineage>
        <taxon>Bacteria</taxon>
        <taxon>Pseudomonadati</taxon>
        <taxon>Pseudomonadota</taxon>
        <taxon>Gammaproteobacteria</taxon>
        <taxon>Lysobacterales</taxon>
        <taxon>Lysobacteraceae</taxon>
        <taxon>Pseudoxanthomonas</taxon>
    </lineage>
</organism>
<reference evidence="2" key="1">
    <citation type="submission" date="2023-07" db="EMBL/GenBank/DDBJ databases">
        <title>Functional and genomic diversity of the sorghum phyllosphere microbiome.</title>
        <authorList>
            <person name="Shade A."/>
        </authorList>
    </citation>
    <scope>NUCLEOTIDE SEQUENCE</scope>
    <source>
        <strain evidence="2">SORGH_AS_0908</strain>
    </source>
</reference>
<sequence length="190" mass="20974">MSHPGARGVGQNLAAMASVPSQPDASLVDDLARMFYADLKRLARRERGRAFPRAATLETTALVHEAYLKLSRHGAFEGQAHFLNTAALAMRQVLVSHARARLRHKRDPGRALLDIDTVEVLAESDERIVALDEALAELERQQPRLARIVECRYFAGYSDAETALALGVSERTVQRDWAVAKALLYEALGT</sequence>
<dbReference type="InterPro" id="IPR036388">
    <property type="entry name" value="WH-like_DNA-bd_sf"/>
</dbReference>
<dbReference type="GO" id="GO:0006352">
    <property type="term" value="P:DNA-templated transcription initiation"/>
    <property type="evidence" value="ECO:0007669"/>
    <property type="project" value="InterPro"/>
</dbReference>
<evidence type="ECO:0000313" key="3">
    <source>
        <dbReference type="Proteomes" id="UP001234354"/>
    </source>
</evidence>
<dbReference type="EMBL" id="JAUTBB010000001">
    <property type="protein sequence ID" value="MDQ1121066.1"/>
    <property type="molecule type" value="Genomic_DNA"/>
</dbReference>
<dbReference type="InterPro" id="IPR013324">
    <property type="entry name" value="RNA_pol_sigma_r3/r4-like"/>
</dbReference>
<accession>A0AAW8GJA3</accession>
<dbReference type="GO" id="GO:0003700">
    <property type="term" value="F:DNA-binding transcription factor activity"/>
    <property type="evidence" value="ECO:0007669"/>
    <property type="project" value="InterPro"/>
</dbReference>
<gene>
    <name evidence="2" type="ORF">QE383_003374</name>
</gene>
<feature type="domain" description="RNA polymerase sigma-70 ECF-like HTH" evidence="1">
    <location>
        <begin position="22"/>
        <end position="186"/>
    </location>
</feature>
<comment type="caution">
    <text evidence="2">The sequence shown here is derived from an EMBL/GenBank/DDBJ whole genome shotgun (WGS) entry which is preliminary data.</text>
</comment>
<dbReference type="InterPro" id="IPR011517">
    <property type="entry name" value="RNA_pol_sigma70_ECF-like"/>
</dbReference>